<dbReference type="EMBL" id="AHOQ02000031">
    <property type="protein sequence ID" value="EMO45360.1"/>
    <property type="molecule type" value="Genomic_DNA"/>
</dbReference>
<proteinExistence type="predicted"/>
<dbReference type="PROSITE" id="PS51450">
    <property type="entry name" value="LRR"/>
    <property type="match status" value="1"/>
</dbReference>
<protein>
    <submittedName>
        <fullName evidence="1">Leucine rich repeat protein</fullName>
    </submittedName>
</protein>
<evidence type="ECO:0000313" key="2">
    <source>
        <dbReference type="Proteomes" id="UP000012160"/>
    </source>
</evidence>
<reference evidence="1 2" key="1">
    <citation type="submission" date="2013-01" db="EMBL/GenBank/DDBJ databases">
        <authorList>
            <person name="Harkins D.M."/>
            <person name="Durkin A.S."/>
            <person name="Brinkac L.M."/>
            <person name="Haft D.H."/>
            <person name="Selengut J.D."/>
            <person name="Sanka R."/>
            <person name="DePew J."/>
            <person name="Purushe J."/>
            <person name="Matthias M.A."/>
            <person name="Vinetz J.M."/>
            <person name="Sutton G.G."/>
            <person name="Nierman W.C."/>
            <person name="Fouts D.E."/>
        </authorList>
    </citation>
    <scope>NUCLEOTIDE SEQUENCE [LARGE SCALE GENOMIC DNA]</scope>
    <source>
        <strain evidence="1 2">ZUN179</strain>
    </source>
</reference>
<accession>M6ULB8</accession>
<dbReference type="Gene3D" id="3.80.10.10">
    <property type="entry name" value="Ribonuclease Inhibitor"/>
    <property type="match status" value="1"/>
</dbReference>
<dbReference type="AlphaFoldDB" id="M6ULB8"/>
<evidence type="ECO:0000313" key="1">
    <source>
        <dbReference type="EMBL" id="EMO45360.1"/>
    </source>
</evidence>
<dbReference type="SUPFAM" id="SSF52075">
    <property type="entry name" value="Outer arm dynein light chain 1"/>
    <property type="match status" value="1"/>
</dbReference>
<organism evidence="1 2">
    <name type="scientific">Leptospira santarosai str. ZUN179</name>
    <dbReference type="NCBI Taxonomy" id="1049985"/>
    <lineage>
        <taxon>Bacteria</taxon>
        <taxon>Pseudomonadati</taxon>
        <taxon>Spirochaetota</taxon>
        <taxon>Spirochaetia</taxon>
        <taxon>Leptospirales</taxon>
        <taxon>Leptospiraceae</taxon>
        <taxon>Leptospira</taxon>
    </lineage>
</organism>
<dbReference type="Proteomes" id="UP000012160">
    <property type="component" value="Unassembled WGS sequence"/>
</dbReference>
<gene>
    <name evidence="1" type="ORF">LEP1GSC187_0754</name>
</gene>
<dbReference type="InterPro" id="IPR032675">
    <property type="entry name" value="LRR_dom_sf"/>
</dbReference>
<dbReference type="InterPro" id="IPR001611">
    <property type="entry name" value="Leu-rich_rpt"/>
</dbReference>
<comment type="caution">
    <text evidence="1">The sequence shown here is derived from an EMBL/GenBank/DDBJ whole genome shotgun (WGS) entry which is preliminary data.</text>
</comment>
<feature type="non-terminal residue" evidence="1">
    <location>
        <position position="77"/>
    </location>
</feature>
<sequence>MNYNQTKRLILCVFFCFFYKLDAEDYSKLNEALQNPTQVRVLYLNAKKLTALPKEIGQLQNLQKLDLSFNTITVLPQ</sequence>
<name>M6ULB8_9LEPT</name>